<dbReference type="Proteomes" id="UP000324222">
    <property type="component" value="Unassembled WGS sequence"/>
</dbReference>
<reference evidence="1 2" key="1">
    <citation type="submission" date="2019-05" db="EMBL/GenBank/DDBJ databases">
        <title>Another draft genome of Portunus trituberculatus and its Hox gene families provides insights of decapod evolution.</title>
        <authorList>
            <person name="Jeong J.-H."/>
            <person name="Song I."/>
            <person name="Kim S."/>
            <person name="Choi T."/>
            <person name="Kim D."/>
            <person name="Ryu S."/>
            <person name="Kim W."/>
        </authorList>
    </citation>
    <scope>NUCLEOTIDE SEQUENCE [LARGE SCALE GENOMIC DNA]</scope>
    <source>
        <tissue evidence="1">Muscle</tissue>
    </source>
</reference>
<keyword evidence="2" id="KW-1185">Reference proteome</keyword>
<proteinExistence type="predicted"/>
<accession>A0A5B7DXJ3</accession>
<sequence>MKSFKRESEYLRIIVKSCATTWEMSGWVLISLTAALEGCKGEGGLEWGWWDAAWLSLGMVGTDNTPTHTASVSGCRAEWGQVASGVLQGGGPEQQ</sequence>
<dbReference type="AlphaFoldDB" id="A0A5B7DXJ3"/>
<evidence type="ECO:0000313" key="1">
    <source>
        <dbReference type="EMBL" id="MPC26421.1"/>
    </source>
</evidence>
<protein>
    <submittedName>
        <fullName evidence="1">Uncharacterized protein</fullName>
    </submittedName>
</protein>
<dbReference type="EMBL" id="VSRR010001597">
    <property type="protein sequence ID" value="MPC26421.1"/>
    <property type="molecule type" value="Genomic_DNA"/>
</dbReference>
<organism evidence="1 2">
    <name type="scientific">Portunus trituberculatus</name>
    <name type="common">Swimming crab</name>
    <name type="synonym">Neptunus trituberculatus</name>
    <dbReference type="NCBI Taxonomy" id="210409"/>
    <lineage>
        <taxon>Eukaryota</taxon>
        <taxon>Metazoa</taxon>
        <taxon>Ecdysozoa</taxon>
        <taxon>Arthropoda</taxon>
        <taxon>Crustacea</taxon>
        <taxon>Multicrustacea</taxon>
        <taxon>Malacostraca</taxon>
        <taxon>Eumalacostraca</taxon>
        <taxon>Eucarida</taxon>
        <taxon>Decapoda</taxon>
        <taxon>Pleocyemata</taxon>
        <taxon>Brachyura</taxon>
        <taxon>Eubrachyura</taxon>
        <taxon>Portunoidea</taxon>
        <taxon>Portunidae</taxon>
        <taxon>Portuninae</taxon>
        <taxon>Portunus</taxon>
    </lineage>
</organism>
<gene>
    <name evidence="1" type="ORF">E2C01_019559</name>
</gene>
<name>A0A5B7DXJ3_PORTR</name>
<comment type="caution">
    <text evidence="1">The sequence shown here is derived from an EMBL/GenBank/DDBJ whole genome shotgun (WGS) entry which is preliminary data.</text>
</comment>
<evidence type="ECO:0000313" key="2">
    <source>
        <dbReference type="Proteomes" id="UP000324222"/>
    </source>
</evidence>